<accession>A0AAV7MKQ4</accession>
<comment type="caution">
    <text evidence="1">The sequence shown here is derived from an EMBL/GenBank/DDBJ whole genome shotgun (WGS) entry which is preliminary data.</text>
</comment>
<reference evidence="1" key="1">
    <citation type="journal article" date="2022" name="bioRxiv">
        <title>Sequencing and chromosome-scale assembly of the giantPleurodeles waltlgenome.</title>
        <authorList>
            <person name="Brown T."/>
            <person name="Elewa A."/>
            <person name="Iarovenko S."/>
            <person name="Subramanian E."/>
            <person name="Araus A.J."/>
            <person name="Petzold A."/>
            <person name="Susuki M."/>
            <person name="Suzuki K.-i.T."/>
            <person name="Hayashi T."/>
            <person name="Toyoda A."/>
            <person name="Oliveira C."/>
            <person name="Osipova E."/>
            <person name="Leigh N.D."/>
            <person name="Simon A."/>
            <person name="Yun M.H."/>
        </authorList>
    </citation>
    <scope>NUCLEOTIDE SEQUENCE</scope>
    <source>
        <strain evidence="1">20211129_DDA</strain>
        <tissue evidence="1">Liver</tissue>
    </source>
</reference>
<proteinExistence type="predicted"/>
<organism evidence="1 2">
    <name type="scientific">Pleurodeles waltl</name>
    <name type="common">Iberian ribbed newt</name>
    <dbReference type="NCBI Taxonomy" id="8319"/>
    <lineage>
        <taxon>Eukaryota</taxon>
        <taxon>Metazoa</taxon>
        <taxon>Chordata</taxon>
        <taxon>Craniata</taxon>
        <taxon>Vertebrata</taxon>
        <taxon>Euteleostomi</taxon>
        <taxon>Amphibia</taxon>
        <taxon>Batrachia</taxon>
        <taxon>Caudata</taxon>
        <taxon>Salamandroidea</taxon>
        <taxon>Salamandridae</taxon>
        <taxon>Pleurodelinae</taxon>
        <taxon>Pleurodeles</taxon>
    </lineage>
</organism>
<evidence type="ECO:0000313" key="2">
    <source>
        <dbReference type="Proteomes" id="UP001066276"/>
    </source>
</evidence>
<keyword evidence="2" id="KW-1185">Reference proteome</keyword>
<name>A0AAV7MKQ4_PLEWA</name>
<dbReference type="EMBL" id="JANPWB010000013">
    <property type="protein sequence ID" value="KAJ1104123.1"/>
    <property type="molecule type" value="Genomic_DNA"/>
</dbReference>
<evidence type="ECO:0000313" key="1">
    <source>
        <dbReference type="EMBL" id="KAJ1104123.1"/>
    </source>
</evidence>
<dbReference type="AlphaFoldDB" id="A0AAV7MKQ4"/>
<sequence>MRPPPVTSEAASTCWEDQTLPRLLPLNPGEVEKEVCSAQRLHHGKSPLPWGQIQGRERPTELNMEAPPTELHAGKGRLAMPSAESAACRLPNIRCH</sequence>
<dbReference type="Proteomes" id="UP001066276">
    <property type="component" value="Chromosome 9"/>
</dbReference>
<gene>
    <name evidence="1" type="ORF">NDU88_001538</name>
</gene>
<protein>
    <submittedName>
        <fullName evidence="1">Uncharacterized protein</fullName>
    </submittedName>
</protein>